<name>A0A067T2B5_GALM3</name>
<sequence>MRARSMAYDLSTRRFISRKLFVVILIFPGYMVKGAKIFKIHLDVLSQAGLSKMRVVSPFVTLPLPDWPHSERRNQVAFATASIPPSEKRSNWPHLAQSDAIYEFGEETPTESSGIQPSQVSD</sequence>
<organism evidence="1 2">
    <name type="scientific">Galerina marginata (strain CBS 339.88)</name>
    <dbReference type="NCBI Taxonomy" id="685588"/>
    <lineage>
        <taxon>Eukaryota</taxon>
        <taxon>Fungi</taxon>
        <taxon>Dikarya</taxon>
        <taxon>Basidiomycota</taxon>
        <taxon>Agaricomycotina</taxon>
        <taxon>Agaricomycetes</taxon>
        <taxon>Agaricomycetidae</taxon>
        <taxon>Agaricales</taxon>
        <taxon>Agaricineae</taxon>
        <taxon>Strophariaceae</taxon>
        <taxon>Galerina</taxon>
    </lineage>
</organism>
<dbReference type="EMBL" id="KL142386">
    <property type="protein sequence ID" value="KDR73173.1"/>
    <property type="molecule type" value="Genomic_DNA"/>
</dbReference>
<keyword evidence="2" id="KW-1185">Reference proteome</keyword>
<protein>
    <submittedName>
        <fullName evidence="1">Uncharacterized protein</fullName>
    </submittedName>
</protein>
<dbReference type="HOGENOM" id="CLU_2026902_0_0_1"/>
<dbReference type="AlphaFoldDB" id="A0A067T2B5"/>
<evidence type="ECO:0000313" key="2">
    <source>
        <dbReference type="Proteomes" id="UP000027222"/>
    </source>
</evidence>
<proteinExistence type="predicted"/>
<dbReference type="Proteomes" id="UP000027222">
    <property type="component" value="Unassembled WGS sequence"/>
</dbReference>
<accession>A0A067T2B5</accession>
<evidence type="ECO:0000313" key="1">
    <source>
        <dbReference type="EMBL" id="KDR73173.1"/>
    </source>
</evidence>
<reference evidence="2" key="1">
    <citation type="journal article" date="2014" name="Proc. Natl. Acad. Sci. U.S.A.">
        <title>Extensive sampling of basidiomycete genomes demonstrates inadequacy of the white-rot/brown-rot paradigm for wood decay fungi.</title>
        <authorList>
            <person name="Riley R."/>
            <person name="Salamov A.A."/>
            <person name="Brown D.W."/>
            <person name="Nagy L.G."/>
            <person name="Floudas D."/>
            <person name="Held B.W."/>
            <person name="Levasseur A."/>
            <person name="Lombard V."/>
            <person name="Morin E."/>
            <person name="Otillar R."/>
            <person name="Lindquist E.A."/>
            <person name="Sun H."/>
            <person name="LaButti K.M."/>
            <person name="Schmutz J."/>
            <person name="Jabbour D."/>
            <person name="Luo H."/>
            <person name="Baker S.E."/>
            <person name="Pisabarro A.G."/>
            <person name="Walton J.D."/>
            <person name="Blanchette R.A."/>
            <person name="Henrissat B."/>
            <person name="Martin F."/>
            <person name="Cullen D."/>
            <person name="Hibbett D.S."/>
            <person name="Grigoriev I.V."/>
        </authorList>
    </citation>
    <scope>NUCLEOTIDE SEQUENCE [LARGE SCALE GENOMIC DNA]</scope>
    <source>
        <strain evidence="2">CBS 339.88</strain>
    </source>
</reference>
<gene>
    <name evidence="1" type="ORF">GALMADRAFT_723517</name>
</gene>